<evidence type="ECO:0000259" key="25">
    <source>
        <dbReference type="Pfam" id="PF21883"/>
    </source>
</evidence>
<feature type="transmembrane region" description="Helical" evidence="23">
    <location>
        <begin position="309"/>
        <end position="327"/>
    </location>
</feature>
<dbReference type="GO" id="GO:0000139">
    <property type="term" value="C:Golgi membrane"/>
    <property type="evidence" value="ECO:0007669"/>
    <property type="project" value="UniProtKB-SubCell"/>
</dbReference>
<keyword evidence="10" id="KW-0967">Endosome</keyword>
<keyword evidence="14" id="KW-0333">Golgi apparatus</keyword>
<keyword evidence="11" id="KW-0256">Endoplasmic reticulum</keyword>
<keyword evidence="9" id="KW-0709">Segmentation polarity protein</keyword>
<keyword evidence="13" id="KW-0770">Synapse</keyword>
<dbReference type="Pfam" id="PF21883">
    <property type="entry name" value="WLS_GOLD"/>
    <property type="match status" value="1"/>
</dbReference>
<dbReference type="AlphaFoldDB" id="A0A1B0FGK9"/>
<dbReference type="GO" id="GO:0045211">
    <property type="term" value="C:postsynaptic membrane"/>
    <property type="evidence" value="ECO:0007669"/>
    <property type="project" value="UniProtKB-SubCell"/>
</dbReference>
<evidence type="ECO:0000256" key="9">
    <source>
        <dbReference type="ARBA" id="ARBA00022716"/>
    </source>
</evidence>
<dbReference type="PhylomeDB" id="A0A1B0FGK9"/>
<feature type="transmembrane region" description="Helical" evidence="23">
    <location>
        <begin position="442"/>
        <end position="463"/>
    </location>
</feature>
<protein>
    <recommendedName>
        <fullName evidence="5">Protein wntless</fullName>
    </recommendedName>
</protein>
<feature type="transmembrane region" description="Helical" evidence="23">
    <location>
        <begin position="483"/>
        <end position="504"/>
    </location>
</feature>
<evidence type="ECO:0000313" key="26">
    <source>
        <dbReference type="EnsemblMetazoa" id="GMOY002864-PA"/>
    </source>
</evidence>
<feature type="domain" description="Wntless-like transmembrane" evidence="24">
    <location>
        <begin position="234"/>
        <end position="507"/>
    </location>
</feature>
<dbReference type="Proteomes" id="UP000092444">
    <property type="component" value="Unassembled WGS sequence"/>
</dbReference>
<dbReference type="PANTHER" id="PTHR13449:SF2">
    <property type="entry name" value="PROTEIN WNTLESS HOMOLOG"/>
    <property type="match status" value="1"/>
</dbReference>
<keyword evidence="7" id="KW-0879">Wnt signaling pathway</keyword>
<evidence type="ECO:0000256" key="8">
    <source>
        <dbReference type="ARBA" id="ARBA00022692"/>
    </source>
</evidence>
<evidence type="ECO:0000256" key="7">
    <source>
        <dbReference type="ARBA" id="ARBA00022687"/>
    </source>
</evidence>
<evidence type="ECO:0000256" key="2">
    <source>
        <dbReference type="ARBA" id="ARBA00004477"/>
    </source>
</evidence>
<dbReference type="InterPro" id="IPR002110">
    <property type="entry name" value="Ankyrin_rpt"/>
</dbReference>
<reference evidence="26" key="1">
    <citation type="submission" date="2020-05" db="UniProtKB">
        <authorList>
            <consortium name="EnsemblMetazoa"/>
        </authorList>
    </citation>
    <scope>IDENTIFICATION</scope>
    <source>
        <strain evidence="26">Yale</strain>
    </source>
</reference>
<dbReference type="InterPro" id="IPR036770">
    <property type="entry name" value="Ankyrin_rpt-contain_sf"/>
</dbReference>
<evidence type="ECO:0000313" key="27">
    <source>
        <dbReference type="Proteomes" id="UP000092444"/>
    </source>
</evidence>
<evidence type="ECO:0000256" key="23">
    <source>
        <dbReference type="SAM" id="Phobius"/>
    </source>
</evidence>
<dbReference type="GO" id="GO:0005789">
    <property type="term" value="C:endoplasmic reticulum membrane"/>
    <property type="evidence" value="ECO:0007669"/>
    <property type="project" value="UniProtKB-SubCell"/>
</dbReference>
<keyword evidence="6" id="KW-0217">Developmental protein</keyword>
<comment type="function">
    <text evidence="18">A segment polarity gene required for wingless (wg)-dependent patterning processes, acting in both wg-sending cells and wg-target cells. In non-neuronal cells wls directs wg secretion. The wls traffic loop encompasses the Golgi, the cell surface, an endocytic compartment and a retrograde route leading back to the Golgi, and involves clathrin-mediated endocytosis and the retromer complex (a conserved protein complex consisting of Vps35 and Vps26). In neuronal cells (the larval motorneuron NMJ), the wg signal moves across the synapse via the release of wls-containing exosome-like vesicles. Postsynaptic wls is required for the trafficking of fz2 through the fz2-interacting protein Grip.</text>
</comment>
<dbReference type="STRING" id="37546.A0A1B0FGK9"/>
<evidence type="ECO:0000256" key="3">
    <source>
        <dbReference type="ARBA" id="ARBA00004653"/>
    </source>
</evidence>
<evidence type="ECO:0000256" key="15">
    <source>
        <dbReference type="ARBA" id="ARBA00023136"/>
    </source>
</evidence>
<dbReference type="VEuPathDB" id="VectorBase:GMOY002864"/>
<dbReference type="InterPro" id="IPR009551">
    <property type="entry name" value="Wntless"/>
</dbReference>
<feature type="transmembrane region" description="Helical" evidence="23">
    <location>
        <begin position="272"/>
        <end position="289"/>
    </location>
</feature>
<evidence type="ECO:0000256" key="10">
    <source>
        <dbReference type="ARBA" id="ARBA00022753"/>
    </source>
</evidence>
<keyword evidence="15 23" id="KW-0472">Membrane</keyword>
<evidence type="ECO:0000256" key="1">
    <source>
        <dbReference type="ARBA" id="ARBA00004337"/>
    </source>
</evidence>
<dbReference type="GO" id="GO:0042734">
    <property type="term" value="C:presynaptic membrane"/>
    <property type="evidence" value="ECO:0007669"/>
    <property type="project" value="UniProtKB-SubCell"/>
</dbReference>
<comment type="similarity">
    <text evidence="4">Belongs to the wntless family.</text>
</comment>
<feature type="domain" description="Wntless GOLD" evidence="25">
    <location>
        <begin position="49"/>
        <end position="233"/>
    </location>
</feature>
<feature type="transmembrane region" description="Helical" evidence="23">
    <location>
        <begin position="240"/>
        <end position="260"/>
    </location>
</feature>
<dbReference type="Pfam" id="PF06664">
    <property type="entry name" value="WLS-like_TM"/>
    <property type="match status" value="1"/>
</dbReference>
<dbReference type="InterPro" id="IPR053936">
    <property type="entry name" value="WLS_GOLD"/>
</dbReference>
<comment type="subcellular location">
    <subcellularLocation>
        <location evidence="2">Endoplasmic reticulum membrane</location>
        <topology evidence="2">Multi-pass membrane protein</topology>
    </subcellularLocation>
    <subcellularLocation>
        <location evidence="1">Endosome membrane</location>
        <topology evidence="1">Multi-pass membrane protein</topology>
    </subcellularLocation>
    <subcellularLocation>
        <location evidence="3">Golgi apparatus membrane</location>
        <topology evidence="3">Multi-pass membrane protein</topology>
    </subcellularLocation>
    <subcellularLocation>
        <location evidence="20">Postsynaptic cell membrane</location>
        <topology evidence="20">Multi-pass membrane protein</topology>
    </subcellularLocation>
    <subcellularLocation>
        <location evidence="21">Presynaptic cell membrane</location>
        <topology evidence="21">Multi-pass membrane protein</topology>
    </subcellularLocation>
</comment>
<evidence type="ECO:0000256" key="4">
    <source>
        <dbReference type="ARBA" id="ARBA00008148"/>
    </source>
</evidence>
<evidence type="ECO:0000256" key="19">
    <source>
        <dbReference type="ARBA" id="ARBA00025880"/>
    </source>
</evidence>
<organism evidence="26 27">
    <name type="scientific">Glossina morsitans morsitans</name>
    <name type="common">Savannah tsetse fly</name>
    <dbReference type="NCBI Taxonomy" id="37546"/>
    <lineage>
        <taxon>Eukaryota</taxon>
        <taxon>Metazoa</taxon>
        <taxon>Ecdysozoa</taxon>
        <taxon>Arthropoda</taxon>
        <taxon>Hexapoda</taxon>
        <taxon>Insecta</taxon>
        <taxon>Pterygota</taxon>
        <taxon>Neoptera</taxon>
        <taxon>Endopterygota</taxon>
        <taxon>Diptera</taxon>
        <taxon>Brachycera</taxon>
        <taxon>Muscomorpha</taxon>
        <taxon>Hippoboscoidea</taxon>
        <taxon>Glossinidae</taxon>
        <taxon>Glossina</taxon>
    </lineage>
</organism>
<evidence type="ECO:0000256" key="18">
    <source>
        <dbReference type="ARBA" id="ARBA00025339"/>
    </source>
</evidence>
<keyword evidence="8 23" id="KW-0812">Transmembrane</keyword>
<keyword evidence="16" id="KW-0628">Postsynaptic cell membrane</keyword>
<dbReference type="GO" id="GO:0006886">
    <property type="term" value="P:intracellular protein transport"/>
    <property type="evidence" value="ECO:0007669"/>
    <property type="project" value="TreeGrafter"/>
</dbReference>
<keyword evidence="22" id="KW-0040">ANK repeat</keyword>
<dbReference type="SMART" id="SM00248">
    <property type="entry name" value="ANK"/>
    <property type="match status" value="3"/>
</dbReference>
<feature type="repeat" description="ANK" evidence="22">
    <location>
        <begin position="750"/>
        <end position="777"/>
    </location>
</feature>
<evidence type="ECO:0000256" key="16">
    <source>
        <dbReference type="ARBA" id="ARBA00023257"/>
    </source>
</evidence>
<proteinExistence type="inferred from homology"/>
<evidence type="ECO:0000256" key="20">
    <source>
        <dbReference type="ARBA" id="ARBA00034104"/>
    </source>
</evidence>
<evidence type="ECO:0000256" key="22">
    <source>
        <dbReference type="PROSITE-ProRule" id="PRU00023"/>
    </source>
</evidence>
<feature type="repeat" description="ANK" evidence="22">
    <location>
        <begin position="778"/>
        <end position="810"/>
    </location>
</feature>
<accession>A0A1B0FGK9</accession>
<keyword evidence="17" id="KW-0966">Cell projection</keyword>
<keyword evidence="12 23" id="KW-1133">Transmembrane helix</keyword>
<dbReference type="Gene3D" id="1.25.40.20">
    <property type="entry name" value="Ankyrin repeat-containing domain"/>
    <property type="match status" value="1"/>
</dbReference>
<dbReference type="EMBL" id="CCAG010013633">
    <property type="status" value="NOT_ANNOTATED_CDS"/>
    <property type="molecule type" value="Genomic_DNA"/>
</dbReference>
<evidence type="ECO:0000256" key="17">
    <source>
        <dbReference type="ARBA" id="ARBA00023273"/>
    </source>
</evidence>
<feature type="repeat" description="ANK" evidence="22">
    <location>
        <begin position="811"/>
        <end position="847"/>
    </location>
</feature>
<dbReference type="PANTHER" id="PTHR13449">
    <property type="entry name" value="INTEGRAL MEMBRANE PROTEIN GPR177"/>
    <property type="match status" value="1"/>
</dbReference>
<evidence type="ECO:0000256" key="14">
    <source>
        <dbReference type="ARBA" id="ARBA00023034"/>
    </source>
</evidence>
<evidence type="ECO:0000256" key="11">
    <source>
        <dbReference type="ARBA" id="ARBA00022824"/>
    </source>
</evidence>
<dbReference type="GO" id="GO:0017147">
    <property type="term" value="F:Wnt-protein binding"/>
    <property type="evidence" value="ECO:0007669"/>
    <property type="project" value="InterPro"/>
</dbReference>
<evidence type="ECO:0000256" key="21">
    <source>
        <dbReference type="ARBA" id="ARBA00034107"/>
    </source>
</evidence>
<evidence type="ECO:0000256" key="12">
    <source>
        <dbReference type="ARBA" id="ARBA00022989"/>
    </source>
</evidence>
<dbReference type="PROSITE" id="PS50088">
    <property type="entry name" value="ANK_REPEAT"/>
    <property type="match status" value="3"/>
</dbReference>
<comment type="subunit">
    <text evidence="19">Interacts with wg; in the Golgi. Interacts with Vps35, a component of the retromer complex; wls stability is regulated by Vps35.</text>
</comment>
<name>A0A1B0FGK9_GLOMM</name>
<dbReference type="PROSITE" id="PS50297">
    <property type="entry name" value="ANK_REP_REGION"/>
    <property type="match status" value="2"/>
</dbReference>
<evidence type="ECO:0000256" key="6">
    <source>
        <dbReference type="ARBA" id="ARBA00022473"/>
    </source>
</evidence>
<dbReference type="Pfam" id="PF12796">
    <property type="entry name" value="Ank_2"/>
    <property type="match status" value="1"/>
</dbReference>
<evidence type="ECO:0000259" key="24">
    <source>
        <dbReference type="Pfam" id="PF06664"/>
    </source>
</evidence>
<dbReference type="GO" id="GO:0061355">
    <property type="term" value="P:Wnt protein secretion"/>
    <property type="evidence" value="ECO:0007669"/>
    <property type="project" value="TreeGrafter"/>
</dbReference>
<dbReference type="SUPFAM" id="SSF48403">
    <property type="entry name" value="Ankyrin repeat"/>
    <property type="match status" value="1"/>
</dbReference>
<feature type="transmembrane region" description="Helical" evidence="23">
    <location>
        <begin position="389"/>
        <end position="411"/>
    </location>
</feature>
<dbReference type="GO" id="GO:0010008">
    <property type="term" value="C:endosome membrane"/>
    <property type="evidence" value="ECO:0007669"/>
    <property type="project" value="UniProtKB-SubCell"/>
</dbReference>
<keyword evidence="27" id="KW-1185">Reference proteome</keyword>
<dbReference type="EnsemblMetazoa" id="GMOY002864-RA">
    <property type="protein sequence ID" value="GMOY002864-PA"/>
    <property type="gene ID" value="GMOY002864"/>
</dbReference>
<evidence type="ECO:0000256" key="5">
    <source>
        <dbReference type="ARBA" id="ARBA00015887"/>
    </source>
</evidence>
<evidence type="ECO:0000256" key="13">
    <source>
        <dbReference type="ARBA" id="ARBA00023018"/>
    </source>
</evidence>
<feature type="transmembrane region" description="Helical" evidence="23">
    <location>
        <begin position="348"/>
        <end position="369"/>
    </location>
</feature>
<dbReference type="GO" id="GO:0007367">
    <property type="term" value="P:segment polarity determination"/>
    <property type="evidence" value="ECO:0007669"/>
    <property type="project" value="UniProtKB-KW"/>
</dbReference>
<dbReference type="InterPro" id="IPR047843">
    <property type="entry name" value="WLS-like_TM"/>
</dbReference>
<sequence>MSGTILENLSGRKLSILAGVLLLSQVACFLLGGLLAPIPAGHQNILGMVCRDQPGRQNDTTFWLYSRGEGRCASISQEEIERHYTKMANEIVYLFQMPLPRDGKWLDYSRWQSNLIGVLQVDLAYGSDVALIEPPKDLKLTIDTRLAYRSKNDAPNAWRLYSHSVEQRYLDCHPVHKSQLETLYSCEMIPLFELGALHHDYYLLNLRFPIDTEMHLNLNVGHMHDLTLTAIYQNGGFTKVWLSLKTVLFPFIVGIMVWFWRRVHILQRSPALLEYMLIYLGSALTFLNLPLEFLTLTFEMPYMLLLSDIRQGMFYAMLLSFWLVFAGEHMLIQDSPEKNSIRCRYWKHLSAVVVGCLSLFIFDICERGVQLRNPFYSIWTTPLGSKVALSFIILAGISAGVYFLFLCFMVAKVFRNIGAKRTSLPSMSAARRLHYEGLIYRFKFLMMATLLCAGLTVAGFIMGQVAEGHWKWDEDIEIQLTSAFLTGVYGMWNIYIFALLILYAPSHKQWPCTNSDETTQSNENIVAAAANEEIEFNINNGKILYNFKIKQAEQILFVAIESTAVGIQRNLDKIFINNNNDAIFKSEYWGKSKTTIKQYRNPEENLEGDDNGIVDIVEENEQVTMAANDSGVDTSNDSNDGVTAGIMITPPPPVMPPTPTSSPNTHEWPNINPNAFHLNSDDHFALPHLPPLPLNNSSTTSSSEYLPSIIHPSTLPSSSHSFKMRPRTCIKSRLRFSYNNIFAESTGRKLRYAASTNNIELLTRVLESGADPNAADEHKRSPLHLAACRGYLQIVQQLLKFGANPNVVDSVGNTPLHLAVISASSNNFNLIVCVLLQGGASVHMFDRGGKSPLELAEAKLRLLRTRYEQPTPENSKILEDMCMLITLILRYMVKQQRELDDLSALEKRLQNLSTSDDQEQVVSQTADELLASVEPTVGKLFQI</sequence>
<feature type="transmembrane region" description="Helical" evidence="23">
    <location>
        <begin position="14"/>
        <end position="36"/>
    </location>
</feature>
<dbReference type="GO" id="GO:0016055">
    <property type="term" value="P:Wnt signaling pathway"/>
    <property type="evidence" value="ECO:0007669"/>
    <property type="project" value="UniProtKB-KW"/>
</dbReference>